<evidence type="ECO:0000313" key="1">
    <source>
        <dbReference type="EMBL" id="MFC4307065.1"/>
    </source>
</evidence>
<dbReference type="Proteomes" id="UP001595755">
    <property type="component" value="Unassembled WGS sequence"/>
</dbReference>
<protein>
    <submittedName>
        <fullName evidence="1">Uncharacterized protein</fullName>
    </submittedName>
</protein>
<keyword evidence="2" id="KW-1185">Reference proteome</keyword>
<dbReference type="EMBL" id="JBHSED010000071">
    <property type="protein sequence ID" value="MFC4307065.1"/>
    <property type="molecule type" value="Genomic_DNA"/>
</dbReference>
<reference evidence="2" key="1">
    <citation type="journal article" date="2019" name="Int. J. Syst. Evol. Microbiol.">
        <title>The Global Catalogue of Microorganisms (GCM) 10K type strain sequencing project: providing services to taxonomists for standard genome sequencing and annotation.</title>
        <authorList>
            <consortium name="The Broad Institute Genomics Platform"/>
            <consortium name="The Broad Institute Genome Sequencing Center for Infectious Disease"/>
            <person name="Wu L."/>
            <person name="Ma J."/>
        </authorList>
    </citation>
    <scope>NUCLEOTIDE SEQUENCE [LARGE SCALE GENOMIC DNA]</scope>
    <source>
        <strain evidence="2">CGMCC 4.1641</strain>
    </source>
</reference>
<dbReference type="RefSeq" id="WP_204604498.1">
    <property type="nucleotide sequence ID" value="NZ_JBHSED010000071.1"/>
</dbReference>
<sequence>MEKPSWMHNILQMRQEGCLAVPNGAASGLADARIGLLIITTTDKEGFHAF</sequence>
<accession>A0ABV8SJ65</accession>
<evidence type="ECO:0000313" key="2">
    <source>
        <dbReference type="Proteomes" id="UP001595755"/>
    </source>
</evidence>
<name>A0ABV8SJ65_9BACL</name>
<comment type="caution">
    <text evidence="1">The sequence shown here is derived from an EMBL/GenBank/DDBJ whole genome shotgun (WGS) entry which is preliminary data.</text>
</comment>
<organism evidence="1 2">
    <name type="scientific">Cohnella boryungensis</name>
    <dbReference type="NCBI Taxonomy" id="768479"/>
    <lineage>
        <taxon>Bacteria</taxon>
        <taxon>Bacillati</taxon>
        <taxon>Bacillota</taxon>
        <taxon>Bacilli</taxon>
        <taxon>Bacillales</taxon>
        <taxon>Paenibacillaceae</taxon>
        <taxon>Cohnella</taxon>
    </lineage>
</organism>
<proteinExistence type="predicted"/>
<gene>
    <name evidence="1" type="ORF">ACFO1S_26940</name>
</gene>